<dbReference type="Proteomes" id="UP000188268">
    <property type="component" value="Unassembled WGS sequence"/>
</dbReference>
<proteinExistence type="predicted"/>
<accession>A0A1R3FWW2</accession>
<evidence type="ECO:0000256" key="1">
    <source>
        <dbReference type="SAM" id="MobiDB-lite"/>
    </source>
</evidence>
<dbReference type="AlphaFoldDB" id="A0A1R3FWW2"/>
<feature type="region of interest" description="Disordered" evidence="1">
    <location>
        <begin position="96"/>
        <end position="116"/>
    </location>
</feature>
<keyword evidence="3" id="KW-1185">Reference proteome</keyword>
<name>A0A1R3FWW2_COCAP</name>
<dbReference type="OrthoDB" id="1740536at2759"/>
<feature type="compositionally biased region" description="Basic and acidic residues" evidence="1">
    <location>
        <begin position="96"/>
        <end position="109"/>
    </location>
</feature>
<protein>
    <submittedName>
        <fullName evidence="2">Uncharacterized protein</fullName>
    </submittedName>
</protein>
<gene>
    <name evidence="2" type="ORF">CCACVL1_30569</name>
</gene>
<dbReference type="EMBL" id="AWWV01016235">
    <property type="protein sequence ID" value="OMO50220.1"/>
    <property type="molecule type" value="Genomic_DNA"/>
</dbReference>
<evidence type="ECO:0000313" key="2">
    <source>
        <dbReference type="EMBL" id="OMO50220.1"/>
    </source>
</evidence>
<comment type="caution">
    <text evidence="2">The sequence shown here is derived from an EMBL/GenBank/DDBJ whole genome shotgun (WGS) entry which is preliminary data.</text>
</comment>
<evidence type="ECO:0000313" key="3">
    <source>
        <dbReference type="Proteomes" id="UP000188268"/>
    </source>
</evidence>
<reference evidence="2 3" key="1">
    <citation type="submission" date="2013-09" db="EMBL/GenBank/DDBJ databases">
        <title>Corchorus capsularis genome sequencing.</title>
        <authorList>
            <person name="Alam M."/>
            <person name="Haque M.S."/>
            <person name="Islam M.S."/>
            <person name="Emdad E.M."/>
            <person name="Islam M.M."/>
            <person name="Ahmed B."/>
            <person name="Halim A."/>
            <person name="Hossen Q.M.M."/>
            <person name="Hossain M.Z."/>
            <person name="Ahmed R."/>
            <person name="Khan M.M."/>
            <person name="Islam R."/>
            <person name="Rashid M.M."/>
            <person name="Khan S.A."/>
            <person name="Rahman M.S."/>
            <person name="Alam M."/>
        </authorList>
    </citation>
    <scope>NUCLEOTIDE SEQUENCE [LARGE SCALE GENOMIC DNA]</scope>
    <source>
        <strain evidence="3">cv. CVL-1</strain>
        <tissue evidence="2">Whole seedling</tissue>
    </source>
</reference>
<dbReference type="Gramene" id="OMO50220">
    <property type="protein sequence ID" value="OMO50220"/>
    <property type="gene ID" value="CCACVL1_30569"/>
</dbReference>
<sequence length="116" mass="13663">MLKAHRARIYAYHSSSENPRSTLLERESMLNIPRARIHAQRSSSENLCSMLLERETLLNTPRVKILMQIKRNPSLKWPRPIRQNAFRAKHKRCAFHHDHGHDTEGCKDLKVRKKTS</sequence>
<organism evidence="2 3">
    <name type="scientific">Corchorus capsularis</name>
    <name type="common">Jute</name>
    <dbReference type="NCBI Taxonomy" id="210143"/>
    <lineage>
        <taxon>Eukaryota</taxon>
        <taxon>Viridiplantae</taxon>
        <taxon>Streptophyta</taxon>
        <taxon>Embryophyta</taxon>
        <taxon>Tracheophyta</taxon>
        <taxon>Spermatophyta</taxon>
        <taxon>Magnoliopsida</taxon>
        <taxon>eudicotyledons</taxon>
        <taxon>Gunneridae</taxon>
        <taxon>Pentapetalae</taxon>
        <taxon>rosids</taxon>
        <taxon>malvids</taxon>
        <taxon>Malvales</taxon>
        <taxon>Malvaceae</taxon>
        <taxon>Grewioideae</taxon>
        <taxon>Apeibeae</taxon>
        <taxon>Corchorus</taxon>
    </lineage>
</organism>